<dbReference type="EMBL" id="CABFJX010000395">
    <property type="protein sequence ID" value="VTT78880.1"/>
    <property type="molecule type" value="Genomic_DNA"/>
</dbReference>
<evidence type="ECO:0000313" key="1">
    <source>
        <dbReference type="EMBL" id="VTT78880.1"/>
    </source>
</evidence>
<gene>
    <name evidence="1" type="ORF">C2S_11291</name>
</gene>
<protein>
    <submittedName>
        <fullName evidence="1">Uncharacterized protein</fullName>
    </submittedName>
</protein>
<accession>A0A9Q9UFB7</accession>
<sequence length="170" mass="18909">MATMTLSRKRASGASLPTSSLSKKLKLTSICPSQPSNQSILPINFAALLEQNPSDLMPDLQMQVTCLTLFLLLVARMSQTTPRTNKVTLRRRYEYREGVKALNKMDILGVAAQKMMTAVDDINKITRDIDRILESELPLFPGMQLNKSCQDFMAAYEDILSVLQAGLPES</sequence>
<evidence type="ECO:0000313" key="2">
    <source>
        <dbReference type="Proteomes" id="UP000760494"/>
    </source>
</evidence>
<name>A0A9Q9UFB7_FUSFU</name>
<reference evidence="1" key="1">
    <citation type="submission" date="2019-05" db="EMBL/GenBank/DDBJ databases">
        <authorList>
            <person name="Piombo E."/>
        </authorList>
    </citation>
    <scope>NUCLEOTIDE SEQUENCE</scope>
    <source>
        <strain evidence="1">C2S</strain>
    </source>
</reference>
<organism evidence="1 2">
    <name type="scientific">Fusarium fujikuroi</name>
    <name type="common">Bakanae and foot rot disease fungus</name>
    <name type="synonym">Gibberella fujikuroi</name>
    <dbReference type="NCBI Taxonomy" id="5127"/>
    <lineage>
        <taxon>Eukaryota</taxon>
        <taxon>Fungi</taxon>
        <taxon>Dikarya</taxon>
        <taxon>Ascomycota</taxon>
        <taxon>Pezizomycotina</taxon>
        <taxon>Sordariomycetes</taxon>
        <taxon>Hypocreomycetidae</taxon>
        <taxon>Hypocreales</taxon>
        <taxon>Nectriaceae</taxon>
        <taxon>Fusarium</taxon>
        <taxon>Fusarium fujikuroi species complex</taxon>
    </lineage>
</organism>
<proteinExistence type="predicted"/>
<comment type="caution">
    <text evidence="1">The sequence shown here is derived from an EMBL/GenBank/DDBJ whole genome shotgun (WGS) entry which is preliminary data.</text>
</comment>
<dbReference type="Proteomes" id="UP000760494">
    <property type="component" value="Unassembled WGS sequence"/>
</dbReference>
<dbReference type="AlphaFoldDB" id="A0A9Q9UFB7"/>